<gene>
    <name evidence="1" type="ORF">MCOS_LOCUS9614</name>
</gene>
<dbReference type="AlphaFoldDB" id="A0A3P6GVH2"/>
<dbReference type="EMBL" id="UXSR01005780">
    <property type="protein sequence ID" value="VDD83611.1"/>
    <property type="molecule type" value="Genomic_DNA"/>
</dbReference>
<proteinExistence type="predicted"/>
<dbReference type="Proteomes" id="UP000267029">
    <property type="component" value="Unassembled WGS sequence"/>
</dbReference>
<accession>A0A3P6GVH2</accession>
<evidence type="ECO:0000313" key="1">
    <source>
        <dbReference type="EMBL" id="VDD83611.1"/>
    </source>
</evidence>
<organism evidence="1 2">
    <name type="scientific">Mesocestoides corti</name>
    <name type="common">Flatworm</name>
    <dbReference type="NCBI Taxonomy" id="53468"/>
    <lineage>
        <taxon>Eukaryota</taxon>
        <taxon>Metazoa</taxon>
        <taxon>Spiralia</taxon>
        <taxon>Lophotrochozoa</taxon>
        <taxon>Platyhelminthes</taxon>
        <taxon>Cestoda</taxon>
        <taxon>Eucestoda</taxon>
        <taxon>Cyclophyllidea</taxon>
        <taxon>Mesocestoididae</taxon>
        <taxon>Mesocestoides</taxon>
    </lineage>
</organism>
<evidence type="ECO:0000313" key="2">
    <source>
        <dbReference type="Proteomes" id="UP000267029"/>
    </source>
</evidence>
<protein>
    <submittedName>
        <fullName evidence="1">Uncharacterized protein</fullName>
    </submittedName>
</protein>
<dbReference type="OrthoDB" id="5831756at2759"/>
<dbReference type="Gene3D" id="2.60.40.150">
    <property type="entry name" value="C2 domain"/>
    <property type="match status" value="1"/>
</dbReference>
<reference evidence="1 2" key="1">
    <citation type="submission" date="2018-10" db="EMBL/GenBank/DDBJ databases">
        <authorList>
            <consortium name="Pathogen Informatics"/>
        </authorList>
    </citation>
    <scope>NUCLEOTIDE SEQUENCE [LARGE SCALE GENOMIC DNA]</scope>
</reference>
<name>A0A3P6GVH2_MESCO</name>
<keyword evidence="2" id="KW-1185">Reference proteome</keyword>
<dbReference type="STRING" id="53468.A0A3P6GVH2"/>
<sequence>MEVQLKGFLRRRTIGAFYVPIKNVRQEHSTSRHPAWVALGAELKLRNGQIVGTQGQTKNFLFVDIWLTPLAGERISVMILAP</sequence>
<dbReference type="InterPro" id="IPR035892">
    <property type="entry name" value="C2_domain_sf"/>
</dbReference>